<accession>A0A919E1V7</accession>
<dbReference type="AlphaFoldDB" id="A0A919E1V7"/>
<keyword evidence="2" id="KW-0812">Transmembrane</keyword>
<proteinExistence type="predicted"/>
<dbReference type="Pfam" id="PF07811">
    <property type="entry name" value="TadE"/>
    <property type="match status" value="1"/>
</dbReference>
<reference evidence="4" key="1">
    <citation type="journal article" date="2014" name="Int. J. Syst. Evol. Microbiol.">
        <title>Complete genome sequence of Corynebacterium casei LMG S-19264T (=DSM 44701T), isolated from a smear-ripened cheese.</title>
        <authorList>
            <consortium name="US DOE Joint Genome Institute (JGI-PGF)"/>
            <person name="Walter F."/>
            <person name="Albersmeier A."/>
            <person name="Kalinowski J."/>
            <person name="Ruckert C."/>
        </authorList>
    </citation>
    <scope>NUCLEOTIDE SEQUENCE</scope>
    <source>
        <strain evidence="4">KCTC 42590</strain>
    </source>
</reference>
<sequence>MNTILKDTLSAFRRARSAEDGVMAVEFSILAPVFIGVIYMIIEVAFMTYSLSATNYAAEQATRYAAVNYNATPAEISAVASRNLLGLHSDNVESIVVTNPATGNTRSVSVSITYRYTPFLPVHKLFGRKIAQEGFSITSSSRGFTSSLASNLPGSVSGPSS</sequence>
<feature type="transmembrane region" description="Helical" evidence="2">
    <location>
        <begin position="21"/>
        <end position="42"/>
    </location>
</feature>
<keyword evidence="5" id="KW-1185">Reference proteome</keyword>
<evidence type="ECO:0000256" key="2">
    <source>
        <dbReference type="SAM" id="Phobius"/>
    </source>
</evidence>
<name>A0A919E1V7_9PROT</name>
<dbReference type="RefSeq" id="WP_191249628.1">
    <property type="nucleotide sequence ID" value="NZ_BNCI01000001.1"/>
</dbReference>
<feature type="domain" description="TadE-like" evidence="3">
    <location>
        <begin position="21"/>
        <end position="63"/>
    </location>
</feature>
<protein>
    <recommendedName>
        <fullName evidence="3">TadE-like domain-containing protein</fullName>
    </recommendedName>
</protein>
<evidence type="ECO:0000313" key="5">
    <source>
        <dbReference type="Proteomes" id="UP000630923"/>
    </source>
</evidence>
<keyword evidence="2" id="KW-1133">Transmembrane helix</keyword>
<keyword evidence="2" id="KW-0472">Membrane</keyword>
<evidence type="ECO:0000313" key="4">
    <source>
        <dbReference type="EMBL" id="GHF11257.1"/>
    </source>
</evidence>
<gene>
    <name evidence="4" type="ORF">GCM10017044_01240</name>
</gene>
<dbReference type="EMBL" id="BNCI01000001">
    <property type="protein sequence ID" value="GHF11257.1"/>
    <property type="molecule type" value="Genomic_DNA"/>
</dbReference>
<feature type="compositionally biased region" description="Polar residues" evidence="1">
    <location>
        <begin position="148"/>
        <end position="161"/>
    </location>
</feature>
<comment type="caution">
    <text evidence="4">The sequence shown here is derived from an EMBL/GenBank/DDBJ whole genome shotgun (WGS) entry which is preliminary data.</text>
</comment>
<evidence type="ECO:0000256" key="1">
    <source>
        <dbReference type="SAM" id="MobiDB-lite"/>
    </source>
</evidence>
<reference evidence="4" key="2">
    <citation type="submission" date="2020-09" db="EMBL/GenBank/DDBJ databases">
        <authorList>
            <person name="Sun Q."/>
            <person name="Kim S."/>
        </authorList>
    </citation>
    <scope>NUCLEOTIDE SEQUENCE</scope>
    <source>
        <strain evidence="4">KCTC 42590</strain>
    </source>
</reference>
<dbReference type="Proteomes" id="UP000630923">
    <property type="component" value="Unassembled WGS sequence"/>
</dbReference>
<organism evidence="4 5">
    <name type="scientific">Kordiimonas sediminis</name>
    <dbReference type="NCBI Taxonomy" id="1735581"/>
    <lineage>
        <taxon>Bacteria</taxon>
        <taxon>Pseudomonadati</taxon>
        <taxon>Pseudomonadota</taxon>
        <taxon>Alphaproteobacteria</taxon>
        <taxon>Kordiimonadales</taxon>
        <taxon>Kordiimonadaceae</taxon>
        <taxon>Kordiimonas</taxon>
    </lineage>
</organism>
<evidence type="ECO:0000259" key="3">
    <source>
        <dbReference type="Pfam" id="PF07811"/>
    </source>
</evidence>
<dbReference type="InterPro" id="IPR012495">
    <property type="entry name" value="TadE-like_dom"/>
</dbReference>
<feature type="region of interest" description="Disordered" evidence="1">
    <location>
        <begin position="140"/>
        <end position="161"/>
    </location>
</feature>